<dbReference type="InterPro" id="IPR036625">
    <property type="entry name" value="E3-bd_dom_sf"/>
</dbReference>
<gene>
    <name evidence="1" type="ORF">OG699_38080</name>
</gene>
<sequence>MGERVRKFCDVKVKRGRKTESCGQDVPNDTATPLQVGTTRYEMDLCQEHIDEMREVLAPYTSIAHSARQRVGTQVRKAIQGKKGQSFTAQDVRAWLKEERGYDVPDTGRLPGAWIREFEQSH</sequence>
<organism evidence="1">
    <name type="scientific">Streptomyces sp. NBC_01393</name>
    <dbReference type="NCBI Taxonomy" id="2903851"/>
    <lineage>
        <taxon>Bacteria</taxon>
        <taxon>Bacillati</taxon>
        <taxon>Actinomycetota</taxon>
        <taxon>Actinomycetes</taxon>
        <taxon>Kitasatosporales</taxon>
        <taxon>Streptomycetaceae</taxon>
        <taxon>Streptomyces</taxon>
    </lineage>
</organism>
<name>A0AAU3IA68_9ACTN</name>
<dbReference type="GO" id="GO:0016746">
    <property type="term" value="F:acyltransferase activity"/>
    <property type="evidence" value="ECO:0007669"/>
    <property type="project" value="InterPro"/>
</dbReference>
<dbReference type="Gene3D" id="3.30.60.230">
    <property type="entry name" value="Lsr2, dimerization domain"/>
    <property type="match status" value="1"/>
</dbReference>
<dbReference type="Gene3D" id="4.10.320.10">
    <property type="entry name" value="E3-binding domain"/>
    <property type="match status" value="1"/>
</dbReference>
<dbReference type="EMBL" id="CP109546">
    <property type="protein sequence ID" value="WTZ13273.1"/>
    <property type="molecule type" value="Genomic_DNA"/>
</dbReference>
<protein>
    <submittedName>
        <fullName evidence="1">Lsr2 family protein</fullName>
    </submittedName>
</protein>
<accession>A0AAU3IA68</accession>
<reference evidence="1" key="1">
    <citation type="submission" date="2022-10" db="EMBL/GenBank/DDBJ databases">
        <title>The complete genomes of actinobacterial strains from the NBC collection.</title>
        <authorList>
            <person name="Joergensen T.S."/>
            <person name="Alvarez Arevalo M."/>
            <person name="Sterndorff E.B."/>
            <person name="Faurdal D."/>
            <person name="Vuksanovic O."/>
            <person name="Mourched A.-S."/>
            <person name="Charusanti P."/>
            <person name="Shaw S."/>
            <person name="Blin K."/>
            <person name="Weber T."/>
        </authorList>
    </citation>
    <scope>NUCLEOTIDE SEQUENCE</scope>
    <source>
        <strain evidence="1">NBC_01393</strain>
    </source>
</reference>
<dbReference type="AlphaFoldDB" id="A0AAU3IA68"/>
<dbReference type="InterPro" id="IPR042261">
    <property type="entry name" value="Lsr2-like_dimerization"/>
</dbReference>
<evidence type="ECO:0000313" key="1">
    <source>
        <dbReference type="EMBL" id="WTZ13273.1"/>
    </source>
</evidence>
<proteinExistence type="predicted"/>